<dbReference type="PANTHER" id="PTHR38788:SF3">
    <property type="entry name" value="CLR5 DOMAIN-CONTAINING PROTEIN"/>
    <property type="match status" value="1"/>
</dbReference>
<evidence type="ECO:0000313" key="3">
    <source>
        <dbReference type="Proteomes" id="UP001396898"/>
    </source>
</evidence>
<gene>
    <name evidence="2" type="ORF">PG991_005941</name>
</gene>
<feature type="domain" description="Clr5" evidence="1">
    <location>
        <begin position="17"/>
        <end position="67"/>
    </location>
</feature>
<dbReference type="PANTHER" id="PTHR38788">
    <property type="entry name" value="CLR5 DOMAIN-CONTAINING PROTEIN"/>
    <property type="match status" value="1"/>
</dbReference>
<dbReference type="EMBL" id="JAQQWI010000007">
    <property type="protein sequence ID" value="KAK8028885.1"/>
    <property type="molecule type" value="Genomic_DNA"/>
</dbReference>
<keyword evidence="3" id="KW-1185">Reference proteome</keyword>
<name>A0ABR1SAQ8_9PEZI</name>
<sequence>MADPALLHSTLKRPVCREDWDEQYDHIRKLWWDEGESLERVMSFMEKCHHFQATAKQYKTMLKEWDLLKNVPTDEMKAIVKIQTRRRPKDTEFTVRGRIVPQNKIDRFVKRTMGTTKPSPSALSPMSHTPFAVWYVTPLPSPRRDVSKSSLNSLGFTPGNSPKFEAWFNECIDMPPDSLPKASPSQPGLAEIGVAIPSRAPISVPVKGGRLPQNDHIMLLDVDEELPGSWSKVEQSYNVW</sequence>
<accession>A0ABR1SAQ8</accession>
<dbReference type="InterPro" id="IPR025676">
    <property type="entry name" value="Clr5_dom"/>
</dbReference>
<dbReference type="Proteomes" id="UP001396898">
    <property type="component" value="Unassembled WGS sequence"/>
</dbReference>
<evidence type="ECO:0000313" key="2">
    <source>
        <dbReference type="EMBL" id="KAK8028885.1"/>
    </source>
</evidence>
<protein>
    <recommendedName>
        <fullName evidence="1">Clr5 domain-containing protein</fullName>
    </recommendedName>
</protein>
<organism evidence="2 3">
    <name type="scientific">Apiospora marii</name>
    <dbReference type="NCBI Taxonomy" id="335849"/>
    <lineage>
        <taxon>Eukaryota</taxon>
        <taxon>Fungi</taxon>
        <taxon>Dikarya</taxon>
        <taxon>Ascomycota</taxon>
        <taxon>Pezizomycotina</taxon>
        <taxon>Sordariomycetes</taxon>
        <taxon>Xylariomycetidae</taxon>
        <taxon>Amphisphaeriales</taxon>
        <taxon>Apiosporaceae</taxon>
        <taxon>Apiospora</taxon>
    </lineage>
</organism>
<comment type="caution">
    <text evidence="2">The sequence shown here is derived from an EMBL/GenBank/DDBJ whole genome shotgun (WGS) entry which is preliminary data.</text>
</comment>
<evidence type="ECO:0000259" key="1">
    <source>
        <dbReference type="Pfam" id="PF14420"/>
    </source>
</evidence>
<reference evidence="2 3" key="1">
    <citation type="submission" date="2023-01" db="EMBL/GenBank/DDBJ databases">
        <title>Analysis of 21 Apiospora genomes using comparative genomics revels a genus with tremendous synthesis potential of carbohydrate active enzymes and secondary metabolites.</title>
        <authorList>
            <person name="Sorensen T."/>
        </authorList>
    </citation>
    <scope>NUCLEOTIDE SEQUENCE [LARGE SCALE GENOMIC DNA]</scope>
    <source>
        <strain evidence="2 3">CBS 20057</strain>
    </source>
</reference>
<proteinExistence type="predicted"/>
<dbReference type="Pfam" id="PF14420">
    <property type="entry name" value="Clr5"/>
    <property type="match status" value="1"/>
</dbReference>